<keyword evidence="4" id="KW-0347">Helicase</keyword>
<keyword evidence="5" id="KW-0067">ATP-binding</keyword>
<feature type="domain" description="DNA replication factor Dna2 N-terminal" evidence="7">
    <location>
        <begin position="259"/>
        <end position="402"/>
    </location>
</feature>
<evidence type="ECO:0000256" key="3">
    <source>
        <dbReference type="ARBA" id="ARBA00022801"/>
    </source>
</evidence>
<evidence type="ECO:0000313" key="8">
    <source>
        <dbReference type="EMBL" id="KAL3317994.1"/>
    </source>
</evidence>
<dbReference type="Proteomes" id="UP001626550">
    <property type="component" value="Unassembled WGS sequence"/>
</dbReference>
<reference evidence="8 9" key="1">
    <citation type="submission" date="2024-11" db="EMBL/GenBank/DDBJ databases">
        <title>Adaptive evolution of stress response genes in parasites aligns with host niche diversity.</title>
        <authorList>
            <person name="Hahn C."/>
            <person name="Resl P."/>
        </authorList>
    </citation>
    <scope>NUCLEOTIDE SEQUENCE [LARGE SCALE GENOMIC DNA]</scope>
    <source>
        <strain evidence="8">EGGRZ-B1_66</strain>
        <tissue evidence="8">Body</tissue>
    </source>
</reference>
<dbReference type="GO" id="GO:0046872">
    <property type="term" value="F:metal ion binding"/>
    <property type="evidence" value="ECO:0007669"/>
    <property type="project" value="UniProtKB-KW"/>
</dbReference>
<dbReference type="GO" id="GO:0004386">
    <property type="term" value="F:helicase activity"/>
    <property type="evidence" value="ECO:0007669"/>
    <property type="project" value="UniProtKB-KW"/>
</dbReference>
<name>A0ABD2QEN3_9PLAT</name>
<dbReference type="GO" id="GO:0005524">
    <property type="term" value="F:ATP binding"/>
    <property type="evidence" value="ECO:0007669"/>
    <property type="project" value="UniProtKB-KW"/>
</dbReference>
<keyword evidence="1" id="KW-0479">Metal-binding</keyword>
<organism evidence="8 9">
    <name type="scientific">Cichlidogyrus casuarinus</name>
    <dbReference type="NCBI Taxonomy" id="1844966"/>
    <lineage>
        <taxon>Eukaryota</taxon>
        <taxon>Metazoa</taxon>
        <taxon>Spiralia</taxon>
        <taxon>Lophotrochozoa</taxon>
        <taxon>Platyhelminthes</taxon>
        <taxon>Monogenea</taxon>
        <taxon>Monopisthocotylea</taxon>
        <taxon>Dactylogyridea</taxon>
        <taxon>Ancyrocephalidae</taxon>
        <taxon>Cichlidogyrus</taxon>
    </lineage>
</organism>
<evidence type="ECO:0000256" key="1">
    <source>
        <dbReference type="ARBA" id="ARBA00022723"/>
    </source>
</evidence>
<keyword evidence="9" id="KW-1185">Reference proteome</keyword>
<dbReference type="InterPro" id="IPR014808">
    <property type="entry name" value="DNA_replication_fac_Dna2_N"/>
</dbReference>
<evidence type="ECO:0000256" key="4">
    <source>
        <dbReference type="ARBA" id="ARBA00022806"/>
    </source>
</evidence>
<gene>
    <name evidence="8" type="primary">DNA2_3</name>
    <name evidence="8" type="ORF">Ciccas_003346</name>
</gene>
<evidence type="ECO:0000256" key="6">
    <source>
        <dbReference type="SAM" id="MobiDB-lite"/>
    </source>
</evidence>
<dbReference type="Pfam" id="PF08696">
    <property type="entry name" value="Dna2"/>
    <property type="match status" value="1"/>
</dbReference>
<keyword evidence="3" id="KW-0378">Hydrolase</keyword>
<evidence type="ECO:0000259" key="7">
    <source>
        <dbReference type="Pfam" id="PF08696"/>
    </source>
</evidence>
<accession>A0ABD2QEN3</accession>
<dbReference type="GO" id="GO:0016787">
    <property type="term" value="F:hydrolase activity"/>
    <property type="evidence" value="ECO:0007669"/>
    <property type="project" value="UniProtKB-KW"/>
</dbReference>
<proteinExistence type="predicted"/>
<sequence>MVTGRAALGNMRVALSPGKASIKRGSKSSKRVSSFVAKQRDAVLQRQISQGKTPTVLDCHGNYDGFNYAPAEQMVDPQYAVRKSGIGSRAQKMVSLAQNGQKSRSSDRKRDNSLLNESLDDFDISPRPVTRRKTTQLPKTPSLDAKDDDFINQLCANTKKISTPKKILTAKKTVGRIPSPHKEVDQPMNDSLIDHLLEIREPLDKKNVCEISLSGFSDCFETSRESGRLPYHRLKVVKVTELSSSRYLVEAVDDTVEGEEQPYRIELRDSWSECTPQLGSIVNILTNKELRREEPRILFDDFSINKSSDDLFIPDLMILNPDWLITGTTVVESMTCPRRTVLRYYWPNGGDLDTPVDPSSDVDTFRGPRVMLIGIVVHELFQRLLRISSKPSKTDAQAIIADCTSTLQIHRDVLV</sequence>
<keyword evidence="2" id="KW-0547">Nucleotide-binding</keyword>
<feature type="region of interest" description="Disordered" evidence="6">
    <location>
        <begin position="93"/>
        <end position="144"/>
    </location>
</feature>
<evidence type="ECO:0000256" key="5">
    <source>
        <dbReference type="ARBA" id="ARBA00022840"/>
    </source>
</evidence>
<dbReference type="EMBL" id="JBJKFK010000301">
    <property type="protein sequence ID" value="KAL3317994.1"/>
    <property type="molecule type" value="Genomic_DNA"/>
</dbReference>
<evidence type="ECO:0000256" key="2">
    <source>
        <dbReference type="ARBA" id="ARBA00022741"/>
    </source>
</evidence>
<evidence type="ECO:0000313" key="9">
    <source>
        <dbReference type="Proteomes" id="UP001626550"/>
    </source>
</evidence>
<protein>
    <submittedName>
        <fullName evidence="8">Tripartite DNA replication factor</fullName>
    </submittedName>
</protein>
<comment type="caution">
    <text evidence="8">The sequence shown here is derived from an EMBL/GenBank/DDBJ whole genome shotgun (WGS) entry which is preliminary data.</text>
</comment>
<dbReference type="AlphaFoldDB" id="A0ABD2QEN3"/>